<feature type="transmembrane region" description="Helical" evidence="11">
    <location>
        <begin position="194"/>
        <end position="214"/>
    </location>
</feature>
<gene>
    <name evidence="13" type="ORF">PV08_10621</name>
</gene>
<dbReference type="Gene3D" id="1.20.1250.20">
    <property type="entry name" value="MFS general substrate transporter like domains"/>
    <property type="match status" value="1"/>
</dbReference>
<keyword evidence="5" id="KW-0672">Quinate metabolism</keyword>
<evidence type="ECO:0000256" key="6">
    <source>
        <dbReference type="ARBA" id="ARBA00022989"/>
    </source>
</evidence>
<sequence length="540" mass="59414">MGILAPKDLSSNPAPPQVYNWRVYALAISAAMGSSMFGYDSSFIGGSLALPSFRERFGLADASSKKRSDLSAHIVSTFQGGCFFGAIFCYIISERIGLKKTLMLCGALFDIGTILQVASTGQLGLIYGGRVLTGLAVGASSLIVPVYISECSPPAIRGRLIGIFEIVLQLSQIVGFWVNYGVNKNISASDDAQWRIPFALQFVPGTLLVVLMALQPESPRWLASKGKFAEAQHILSVLRRCPEDHEYLAWELTAIRSQIEAENAESATSLVAKLKEIYSTNVRTRLLIAMALMMLQNLSGINALNYYSPTIFKSIGFTGTNVGLLATGVFGIVKATMTTVFMLFLVDRSGRRPAMLVGSAGAIVAMYYLAGYTKLSNSFNETPPKDGGAYVGIVMVYIFAIFYAISWNGIPWIFSAEVFPIEVRQVCLVFTTCTQWLGQFIIAYSTPYMITGIEYGVFLFFGTSVVIGVTFVFFFLPETKGVALEDMDVMFNVKGWAWQKRKETDRILAERRLQLQNDNVIVVEKFDHAHLEGNRAEDEV</sequence>
<feature type="transmembrane region" description="Helical" evidence="11">
    <location>
        <begin position="21"/>
        <end position="50"/>
    </location>
</feature>
<dbReference type="Proteomes" id="UP000053328">
    <property type="component" value="Unassembled WGS sequence"/>
</dbReference>
<dbReference type="NCBIfam" id="TIGR00879">
    <property type="entry name" value="SP"/>
    <property type="match status" value="1"/>
</dbReference>
<proteinExistence type="inferred from homology"/>
<evidence type="ECO:0000256" key="9">
    <source>
        <dbReference type="ARBA" id="ARBA00043213"/>
    </source>
</evidence>
<dbReference type="Pfam" id="PF00083">
    <property type="entry name" value="Sugar_tr"/>
    <property type="match status" value="1"/>
</dbReference>
<feature type="transmembrane region" description="Helical" evidence="11">
    <location>
        <begin position="390"/>
        <end position="414"/>
    </location>
</feature>
<protein>
    <recommendedName>
        <fullName evidence="9">Quinate transporter</fullName>
    </recommendedName>
</protein>
<evidence type="ECO:0000256" key="3">
    <source>
        <dbReference type="ARBA" id="ARBA00022448"/>
    </source>
</evidence>
<dbReference type="InterPro" id="IPR036259">
    <property type="entry name" value="MFS_trans_sf"/>
</dbReference>
<keyword evidence="6 11" id="KW-1133">Transmembrane helix</keyword>
<dbReference type="PANTHER" id="PTHR48022">
    <property type="entry name" value="PLASTIDIC GLUCOSE TRANSPORTER 4"/>
    <property type="match status" value="1"/>
</dbReference>
<dbReference type="PANTHER" id="PTHR48022:SF34">
    <property type="entry name" value="MAJOR FACILITATOR SUPERFAMILY (MFS) PROFILE DOMAIN-CONTAINING PROTEIN-RELATED"/>
    <property type="match status" value="1"/>
</dbReference>
<dbReference type="InterPro" id="IPR020846">
    <property type="entry name" value="MFS_dom"/>
</dbReference>
<feature type="domain" description="Major facilitator superfamily (MFS) profile" evidence="12">
    <location>
        <begin position="26"/>
        <end position="480"/>
    </location>
</feature>
<keyword evidence="4 11" id="KW-0812">Transmembrane</keyword>
<comment type="subcellular location">
    <subcellularLocation>
        <location evidence="1">Membrane</location>
        <topology evidence="1">Multi-pass membrane protein</topology>
    </subcellularLocation>
</comment>
<dbReference type="SUPFAM" id="SSF103473">
    <property type="entry name" value="MFS general substrate transporter"/>
    <property type="match status" value="1"/>
</dbReference>
<evidence type="ECO:0000256" key="1">
    <source>
        <dbReference type="ARBA" id="ARBA00004141"/>
    </source>
</evidence>
<feature type="transmembrane region" description="Helical" evidence="11">
    <location>
        <begin position="160"/>
        <end position="182"/>
    </location>
</feature>
<dbReference type="RefSeq" id="XP_016231537.1">
    <property type="nucleotide sequence ID" value="XM_016384935.1"/>
</dbReference>
<evidence type="ECO:0000256" key="2">
    <source>
        <dbReference type="ARBA" id="ARBA00010992"/>
    </source>
</evidence>
<evidence type="ECO:0000256" key="4">
    <source>
        <dbReference type="ARBA" id="ARBA00022692"/>
    </source>
</evidence>
<dbReference type="FunFam" id="1.20.1250.20:FF:000026">
    <property type="entry name" value="MFS quinate transporter QutD"/>
    <property type="match status" value="1"/>
</dbReference>
<comment type="function">
    <text evidence="8">Integral membrane transporter that imports quinic acid to be catabolized as a carbon source.</text>
</comment>
<keyword evidence="3 10" id="KW-0813">Transport</keyword>
<feature type="transmembrane region" description="Helical" evidence="11">
    <location>
        <begin position="286"/>
        <end position="304"/>
    </location>
</feature>
<dbReference type="GeneID" id="27337704"/>
<evidence type="ECO:0000313" key="13">
    <source>
        <dbReference type="EMBL" id="KIW11321.1"/>
    </source>
</evidence>
<organism evidence="13 14">
    <name type="scientific">Exophiala spinifera</name>
    <dbReference type="NCBI Taxonomy" id="91928"/>
    <lineage>
        <taxon>Eukaryota</taxon>
        <taxon>Fungi</taxon>
        <taxon>Dikarya</taxon>
        <taxon>Ascomycota</taxon>
        <taxon>Pezizomycotina</taxon>
        <taxon>Eurotiomycetes</taxon>
        <taxon>Chaetothyriomycetidae</taxon>
        <taxon>Chaetothyriales</taxon>
        <taxon>Herpotrichiellaceae</taxon>
        <taxon>Exophiala</taxon>
    </lineage>
</organism>
<dbReference type="AlphaFoldDB" id="A0A0D1Y8J7"/>
<dbReference type="InterPro" id="IPR050360">
    <property type="entry name" value="MFS_Sugar_Transporters"/>
</dbReference>
<feature type="transmembrane region" description="Helical" evidence="11">
    <location>
        <begin position="426"/>
        <end position="445"/>
    </location>
</feature>
<dbReference type="InterPro" id="IPR005829">
    <property type="entry name" value="Sugar_transporter_CS"/>
</dbReference>
<keyword evidence="7 11" id="KW-0472">Membrane</keyword>
<dbReference type="GO" id="GO:0016020">
    <property type="term" value="C:membrane"/>
    <property type="evidence" value="ECO:0007669"/>
    <property type="project" value="UniProtKB-SubCell"/>
</dbReference>
<dbReference type="VEuPathDB" id="FungiDB:PV08_10621"/>
<name>A0A0D1Y8J7_9EURO</name>
<evidence type="ECO:0000256" key="5">
    <source>
        <dbReference type="ARBA" id="ARBA00022911"/>
    </source>
</evidence>
<feature type="transmembrane region" description="Helical" evidence="11">
    <location>
        <begin position="101"/>
        <end position="119"/>
    </location>
</feature>
<evidence type="ECO:0000256" key="10">
    <source>
        <dbReference type="RuleBase" id="RU003346"/>
    </source>
</evidence>
<evidence type="ECO:0000256" key="11">
    <source>
        <dbReference type="SAM" id="Phobius"/>
    </source>
</evidence>
<accession>A0A0D1Y8J7</accession>
<reference evidence="13 14" key="1">
    <citation type="submission" date="2015-01" db="EMBL/GenBank/DDBJ databases">
        <title>The Genome Sequence of Exophiala spinifera CBS89968.</title>
        <authorList>
            <consortium name="The Broad Institute Genomics Platform"/>
            <person name="Cuomo C."/>
            <person name="de Hoog S."/>
            <person name="Gorbushina A."/>
            <person name="Stielow B."/>
            <person name="Teixiera M."/>
            <person name="Abouelleil A."/>
            <person name="Chapman S.B."/>
            <person name="Priest M."/>
            <person name="Young S.K."/>
            <person name="Wortman J."/>
            <person name="Nusbaum C."/>
            <person name="Birren B."/>
        </authorList>
    </citation>
    <scope>NUCLEOTIDE SEQUENCE [LARGE SCALE GENOMIC DNA]</scope>
    <source>
        <strain evidence="13 14">CBS 89968</strain>
    </source>
</reference>
<dbReference type="GO" id="GO:0005351">
    <property type="term" value="F:carbohydrate:proton symporter activity"/>
    <property type="evidence" value="ECO:0007669"/>
    <property type="project" value="TreeGrafter"/>
</dbReference>
<dbReference type="PROSITE" id="PS00217">
    <property type="entry name" value="SUGAR_TRANSPORT_2"/>
    <property type="match status" value="1"/>
</dbReference>
<evidence type="ECO:0000256" key="8">
    <source>
        <dbReference type="ARBA" id="ARBA00037560"/>
    </source>
</evidence>
<evidence type="ECO:0000259" key="12">
    <source>
        <dbReference type="PROSITE" id="PS50850"/>
    </source>
</evidence>
<dbReference type="EMBL" id="KN847499">
    <property type="protein sequence ID" value="KIW11321.1"/>
    <property type="molecule type" value="Genomic_DNA"/>
</dbReference>
<feature type="transmembrane region" description="Helical" evidence="11">
    <location>
        <begin position="353"/>
        <end position="370"/>
    </location>
</feature>
<evidence type="ECO:0000313" key="14">
    <source>
        <dbReference type="Proteomes" id="UP000053328"/>
    </source>
</evidence>
<feature type="transmembrane region" description="Helical" evidence="11">
    <location>
        <begin position="125"/>
        <end position="148"/>
    </location>
</feature>
<evidence type="ECO:0000256" key="7">
    <source>
        <dbReference type="ARBA" id="ARBA00023136"/>
    </source>
</evidence>
<feature type="transmembrane region" description="Helical" evidence="11">
    <location>
        <begin position="324"/>
        <end position="346"/>
    </location>
</feature>
<feature type="transmembrane region" description="Helical" evidence="11">
    <location>
        <begin position="70"/>
        <end position="92"/>
    </location>
</feature>
<dbReference type="HOGENOM" id="CLU_001265_30_12_1"/>
<feature type="transmembrane region" description="Helical" evidence="11">
    <location>
        <begin position="457"/>
        <end position="476"/>
    </location>
</feature>
<dbReference type="PRINTS" id="PR00171">
    <property type="entry name" value="SUGRTRNSPORT"/>
</dbReference>
<dbReference type="OrthoDB" id="508119at2759"/>
<comment type="similarity">
    <text evidence="2 10">Belongs to the major facilitator superfamily. Sugar transporter (TC 2.A.1.1) family.</text>
</comment>
<dbReference type="InterPro" id="IPR005828">
    <property type="entry name" value="MFS_sugar_transport-like"/>
</dbReference>
<keyword evidence="14" id="KW-1185">Reference proteome</keyword>
<dbReference type="InterPro" id="IPR003663">
    <property type="entry name" value="Sugar/inositol_transpt"/>
</dbReference>
<dbReference type="PROSITE" id="PS50850">
    <property type="entry name" value="MFS"/>
    <property type="match status" value="1"/>
</dbReference>